<dbReference type="Pfam" id="PF06271">
    <property type="entry name" value="RDD"/>
    <property type="match status" value="1"/>
</dbReference>
<feature type="region of interest" description="Disordered" evidence="7">
    <location>
        <begin position="211"/>
        <end position="230"/>
    </location>
</feature>
<feature type="transmembrane region" description="Helical" evidence="8">
    <location>
        <begin position="47"/>
        <end position="71"/>
    </location>
</feature>
<keyword evidence="2" id="KW-1003">Cell membrane</keyword>
<protein>
    <submittedName>
        <fullName evidence="10">RDD domain containing protein</fullName>
    </submittedName>
</protein>
<dbReference type="AlphaFoldDB" id="B0TKB7"/>
<reference evidence="10" key="1">
    <citation type="submission" date="2008-01" db="EMBL/GenBank/DDBJ databases">
        <title>Complete sequence of Shewanella halifaxensis HAW-EB4.</title>
        <authorList>
            <consortium name="US DOE Joint Genome Institute"/>
            <person name="Copeland A."/>
            <person name="Lucas S."/>
            <person name="Lapidus A."/>
            <person name="Glavina del Rio T."/>
            <person name="Dalin E."/>
            <person name="Tice H."/>
            <person name="Bruce D."/>
            <person name="Goodwin L."/>
            <person name="Pitluck S."/>
            <person name="Sims D."/>
            <person name="Brettin T."/>
            <person name="Detter J.C."/>
            <person name="Han C."/>
            <person name="Kuske C.R."/>
            <person name="Schmutz J."/>
            <person name="Larimer F."/>
            <person name="Land M."/>
            <person name="Hauser L."/>
            <person name="Kyrpides N."/>
            <person name="Kim E."/>
            <person name="Zhao J.-S."/>
            <person name="Richardson P."/>
        </authorList>
    </citation>
    <scope>NUCLEOTIDE SEQUENCE [LARGE SCALE GENOMIC DNA]</scope>
    <source>
        <strain evidence="10">HAW-EB4</strain>
    </source>
</reference>
<dbReference type="InterPro" id="IPR051791">
    <property type="entry name" value="Pra-immunoreactive"/>
</dbReference>
<dbReference type="PANTHER" id="PTHR36115">
    <property type="entry name" value="PROLINE-RICH ANTIGEN HOMOLOG-RELATED"/>
    <property type="match status" value="1"/>
</dbReference>
<dbReference type="GO" id="GO:0005886">
    <property type="term" value="C:plasma membrane"/>
    <property type="evidence" value="ECO:0007669"/>
    <property type="project" value="UniProtKB-SubCell"/>
</dbReference>
<dbReference type="Proteomes" id="UP000001317">
    <property type="component" value="Chromosome"/>
</dbReference>
<proteinExistence type="predicted"/>
<sequence length="446" mass="48206">MRQQQMSKHDDPKTWVTPFAFDVSPNILYLPLASPLKRGLAMMIDGLLVAVLAESAGWLFILLVLATLLIQKQSKAVGKLFKWGLYLLMLAALISAVVGYYSDVTVKPPKQGSHLDANGSIVKPANGDDGLASLTEMVGYVPAVIVASQCEDFACAQKKMAEVEQALSRSSLPTAEQTQIINELVAGLPLSTMEKQQLYRQQDLEKGAPQVSELGANPDTEAGISSNTKNSTKLIAKSSAKSNTGSDEEADIKAKTALDSKPEIGADLSEAGDMQAQGFMSETAMEGSLEKIEEAAQALENQNVQLEFLPEKNESTTSPLAWIKGLLNDLGLGFGWAAFYFTVFTAWFDGQTLGKKLFGIRVIQLDGTKISLWDAFGRYGGYAAGFTTGLLGFFQIYWDANRQAIQDKISATVVIDVRKTKHEAALEHAAIDNKSINLAVETGVNI</sequence>
<evidence type="ECO:0000313" key="11">
    <source>
        <dbReference type="Proteomes" id="UP000001317"/>
    </source>
</evidence>
<evidence type="ECO:0000256" key="5">
    <source>
        <dbReference type="ARBA" id="ARBA00023136"/>
    </source>
</evidence>
<evidence type="ECO:0000256" key="3">
    <source>
        <dbReference type="ARBA" id="ARBA00022692"/>
    </source>
</evidence>
<comment type="subcellular location">
    <subcellularLocation>
        <location evidence="1">Cell membrane</location>
        <topology evidence="1">Multi-pass membrane protein</topology>
    </subcellularLocation>
</comment>
<keyword evidence="11" id="KW-1185">Reference proteome</keyword>
<dbReference type="PANTHER" id="PTHR36115:SF6">
    <property type="entry name" value="PROLINE-RICH ANTIGEN HOMOLOG"/>
    <property type="match status" value="1"/>
</dbReference>
<evidence type="ECO:0000256" key="2">
    <source>
        <dbReference type="ARBA" id="ARBA00022475"/>
    </source>
</evidence>
<evidence type="ECO:0000256" key="4">
    <source>
        <dbReference type="ARBA" id="ARBA00022989"/>
    </source>
</evidence>
<accession>B0TKB7</accession>
<feature type="transmembrane region" description="Helical" evidence="8">
    <location>
        <begin position="379"/>
        <end position="398"/>
    </location>
</feature>
<evidence type="ECO:0000256" key="1">
    <source>
        <dbReference type="ARBA" id="ARBA00004651"/>
    </source>
</evidence>
<keyword evidence="6" id="KW-0175">Coiled coil</keyword>
<evidence type="ECO:0000256" key="7">
    <source>
        <dbReference type="SAM" id="MobiDB-lite"/>
    </source>
</evidence>
<dbReference type="KEGG" id="shl:Shal_2580"/>
<feature type="coiled-coil region" evidence="6">
    <location>
        <begin position="282"/>
        <end position="309"/>
    </location>
</feature>
<dbReference type="InterPro" id="IPR010432">
    <property type="entry name" value="RDD"/>
</dbReference>
<evidence type="ECO:0000256" key="6">
    <source>
        <dbReference type="SAM" id="Coils"/>
    </source>
</evidence>
<feature type="transmembrane region" description="Helical" evidence="8">
    <location>
        <begin position="83"/>
        <end position="101"/>
    </location>
</feature>
<feature type="domain" description="RDD" evidence="9">
    <location>
        <begin position="334"/>
        <end position="410"/>
    </location>
</feature>
<feature type="transmembrane region" description="Helical" evidence="8">
    <location>
        <begin position="330"/>
        <end position="348"/>
    </location>
</feature>
<dbReference type="STRING" id="458817.Shal_2580"/>
<gene>
    <name evidence="10" type="ordered locus">Shal_2580</name>
</gene>
<evidence type="ECO:0000259" key="9">
    <source>
        <dbReference type="Pfam" id="PF06271"/>
    </source>
</evidence>
<organism evidence="10 11">
    <name type="scientific">Shewanella halifaxensis (strain HAW-EB4)</name>
    <dbReference type="NCBI Taxonomy" id="458817"/>
    <lineage>
        <taxon>Bacteria</taxon>
        <taxon>Pseudomonadati</taxon>
        <taxon>Pseudomonadota</taxon>
        <taxon>Gammaproteobacteria</taxon>
        <taxon>Alteromonadales</taxon>
        <taxon>Shewanellaceae</taxon>
        <taxon>Shewanella</taxon>
    </lineage>
</organism>
<evidence type="ECO:0000313" key="10">
    <source>
        <dbReference type="EMBL" id="ABZ77136.1"/>
    </source>
</evidence>
<dbReference type="HOGENOM" id="CLU_046527_0_0_6"/>
<dbReference type="EMBL" id="CP000931">
    <property type="protein sequence ID" value="ABZ77136.1"/>
    <property type="molecule type" value="Genomic_DNA"/>
</dbReference>
<dbReference type="OrthoDB" id="9787732at2"/>
<keyword evidence="5 8" id="KW-0472">Membrane</keyword>
<name>B0TKB7_SHEHH</name>
<keyword evidence="3 8" id="KW-0812">Transmembrane</keyword>
<evidence type="ECO:0000256" key="8">
    <source>
        <dbReference type="SAM" id="Phobius"/>
    </source>
</evidence>
<keyword evidence="4 8" id="KW-1133">Transmembrane helix</keyword>
<dbReference type="eggNOG" id="COG1714">
    <property type="taxonomic scope" value="Bacteria"/>
</dbReference>